<keyword evidence="8" id="KW-1185">Reference proteome</keyword>
<keyword evidence="3" id="KW-0539">Nucleus</keyword>
<protein>
    <submittedName>
        <fullName evidence="7">Origin recognition complex subunit 5</fullName>
    </submittedName>
</protein>
<evidence type="ECO:0000256" key="2">
    <source>
        <dbReference type="ARBA" id="ARBA00022705"/>
    </source>
</evidence>
<evidence type="ECO:0000313" key="7">
    <source>
        <dbReference type="EMBL" id="OBZ77563.1"/>
    </source>
</evidence>
<feature type="region of interest" description="Disordered" evidence="4">
    <location>
        <begin position="434"/>
        <end position="472"/>
    </location>
</feature>
<dbReference type="GO" id="GO:0005664">
    <property type="term" value="C:nuclear origin of replication recognition complex"/>
    <property type="evidence" value="ECO:0007669"/>
    <property type="project" value="TreeGrafter"/>
</dbReference>
<dbReference type="Pfam" id="PF14630">
    <property type="entry name" value="ORC5_C"/>
    <property type="match status" value="1"/>
</dbReference>
<feature type="region of interest" description="Disordered" evidence="4">
    <location>
        <begin position="303"/>
        <end position="342"/>
    </location>
</feature>
<dbReference type="InterPro" id="IPR048866">
    <property type="entry name" value="ORC5_lid"/>
</dbReference>
<name>A0A1C7ML20_GRIFR</name>
<proteinExistence type="predicted"/>
<dbReference type="OMA" id="FKCGVSY"/>
<accession>A0A1C7ML20</accession>
<dbReference type="GO" id="GO:0006270">
    <property type="term" value="P:DNA replication initiation"/>
    <property type="evidence" value="ECO:0007669"/>
    <property type="project" value="TreeGrafter"/>
</dbReference>
<comment type="caution">
    <text evidence="7">The sequence shown here is derived from an EMBL/GenBank/DDBJ whole genome shotgun (WGS) entry which is preliminary data.</text>
</comment>
<dbReference type="Pfam" id="PF21639">
    <property type="entry name" value="ORC5_lid"/>
    <property type="match status" value="1"/>
</dbReference>
<evidence type="ECO:0000256" key="4">
    <source>
        <dbReference type="SAM" id="MobiDB-lite"/>
    </source>
</evidence>
<feature type="domain" description="ORC5 lid" evidence="6">
    <location>
        <begin position="255"/>
        <end position="294"/>
    </location>
</feature>
<dbReference type="EMBL" id="LUGG01000002">
    <property type="protein sequence ID" value="OBZ77563.1"/>
    <property type="molecule type" value="Genomic_DNA"/>
</dbReference>
<reference evidence="7 8" key="1">
    <citation type="submission" date="2016-03" db="EMBL/GenBank/DDBJ databases">
        <title>Whole genome sequencing of Grifola frondosa 9006-11.</title>
        <authorList>
            <person name="Min B."/>
            <person name="Park H."/>
            <person name="Kim J.-G."/>
            <person name="Cho H."/>
            <person name="Oh Y.-L."/>
            <person name="Kong W.-S."/>
            <person name="Choi I.-G."/>
        </authorList>
    </citation>
    <scope>NUCLEOTIDE SEQUENCE [LARGE SCALE GENOMIC DNA]</scope>
    <source>
        <strain evidence="7 8">9006-11</strain>
    </source>
</reference>
<organism evidence="7 8">
    <name type="scientific">Grifola frondosa</name>
    <name type="common">Maitake</name>
    <name type="synonym">Polyporus frondosus</name>
    <dbReference type="NCBI Taxonomy" id="5627"/>
    <lineage>
        <taxon>Eukaryota</taxon>
        <taxon>Fungi</taxon>
        <taxon>Dikarya</taxon>
        <taxon>Basidiomycota</taxon>
        <taxon>Agaricomycotina</taxon>
        <taxon>Agaricomycetes</taxon>
        <taxon>Polyporales</taxon>
        <taxon>Grifolaceae</taxon>
        <taxon>Grifola</taxon>
    </lineage>
</organism>
<comment type="subcellular location">
    <subcellularLocation>
        <location evidence="1">Nucleus</location>
    </subcellularLocation>
</comment>
<evidence type="ECO:0000256" key="3">
    <source>
        <dbReference type="ARBA" id="ARBA00023242"/>
    </source>
</evidence>
<keyword evidence="2" id="KW-0235">DNA replication</keyword>
<feature type="domain" description="Origin recognition complex subunit 5 C-terminal" evidence="5">
    <location>
        <begin position="414"/>
        <end position="575"/>
    </location>
</feature>
<dbReference type="AlphaFoldDB" id="A0A1C7ML20"/>
<evidence type="ECO:0000259" key="6">
    <source>
        <dbReference type="Pfam" id="PF21639"/>
    </source>
</evidence>
<dbReference type="STRING" id="5627.A0A1C7ML20"/>
<dbReference type="GO" id="GO:0003688">
    <property type="term" value="F:DNA replication origin binding"/>
    <property type="evidence" value="ECO:0007669"/>
    <property type="project" value="TreeGrafter"/>
</dbReference>
<dbReference type="Proteomes" id="UP000092993">
    <property type="component" value="Unassembled WGS sequence"/>
</dbReference>
<dbReference type="OrthoDB" id="365981at2759"/>
<gene>
    <name evidence="7" type="primary">Orc5</name>
    <name evidence="7" type="ORF">A0H81_02235</name>
</gene>
<sequence>MTTEDVADAFVPAGYDTLVAHLEILLSSYPPPFIFIHDPEIPRITCSVVHNLLSNLLQPSQSSARGSFAFVDAVATFTPRLFYDTVLNALTGWDPKWEDGCENWLGTDGQRWNENLDAFLHGLKAVSMQKPVKGSDTSGKGKARATVAEDEPHRMILVVERAERLKETVPDLLVPLTRLAELAQVDITTIFISDVRWEGFRPSLGASPEPYYVDVSILSKQATIDIMESSFPADTASSSSLTDPDTYHSALRPLYGHFISTLYSICSPFTRDPHELMYIVAARWPGFVQPVLDAHRRQIEEWKRCSHATNGHPSDMPPSDASEDEAAPGTEQEAQEPLLVPPTEDVRIRLTRLFTPSLTAALDALYPRLTNAEDWARMHKSPPDLLAVPPAQVPSAFQAAADSSGPAEGGIDALPRLAKFVLVAAFLASTNPPKSDMRMFGRGPDERAKRRRRRVSSPRKPKPGTTGGAVKIPQRLLGPTSFPLDRLIAILGVLLEENDVETRPVAPQYTLPGEYTDMEISRVAVYAEIMELASIRLLLRTSSADKLDNTPTFKCGISYDVALRLARDVGVMLNDLMWEPA</sequence>
<dbReference type="PANTHER" id="PTHR12705">
    <property type="entry name" value="ORIGIN RECOGNITION COMPLEX SUBUNIT 5"/>
    <property type="match status" value="1"/>
</dbReference>
<evidence type="ECO:0000256" key="1">
    <source>
        <dbReference type="ARBA" id="ARBA00004123"/>
    </source>
</evidence>
<evidence type="ECO:0000313" key="8">
    <source>
        <dbReference type="Proteomes" id="UP000092993"/>
    </source>
</evidence>
<dbReference type="InterPro" id="IPR020796">
    <property type="entry name" value="ORC5"/>
</dbReference>
<dbReference type="PANTHER" id="PTHR12705:SF0">
    <property type="entry name" value="ORIGIN RECOGNITION COMPLEX SUBUNIT 5"/>
    <property type="match status" value="1"/>
</dbReference>
<feature type="compositionally biased region" description="Basic and acidic residues" evidence="4">
    <location>
        <begin position="435"/>
        <end position="448"/>
    </location>
</feature>
<evidence type="ECO:0000259" key="5">
    <source>
        <dbReference type="Pfam" id="PF14630"/>
    </source>
</evidence>
<dbReference type="InterPro" id="IPR047088">
    <property type="entry name" value="ORC5_C"/>
</dbReference>
<feature type="compositionally biased region" description="Basic residues" evidence="4">
    <location>
        <begin position="449"/>
        <end position="462"/>
    </location>
</feature>